<accession>A0A8K0QVZ0</accession>
<evidence type="ECO:0000256" key="1">
    <source>
        <dbReference type="SAM" id="Coils"/>
    </source>
</evidence>
<keyword evidence="1" id="KW-0175">Coiled coil</keyword>
<evidence type="ECO:0000313" key="3">
    <source>
        <dbReference type="Proteomes" id="UP000813461"/>
    </source>
</evidence>
<gene>
    <name evidence="2" type="ORF">FB567DRAFT_538451</name>
</gene>
<dbReference type="EMBL" id="JAGMVJ010000024">
    <property type="protein sequence ID" value="KAH7071587.1"/>
    <property type="molecule type" value="Genomic_DNA"/>
</dbReference>
<reference evidence="2" key="1">
    <citation type="journal article" date="2021" name="Nat. Commun.">
        <title>Genetic determinants of endophytism in the Arabidopsis root mycobiome.</title>
        <authorList>
            <person name="Mesny F."/>
            <person name="Miyauchi S."/>
            <person name="Thiergart T."/>
            <person name="Pickel B."/>
            <person name="Atanasova L."/>
            <person name="Karlsson M."/>
            <person name="Huettel B."/>
            <person name="Barry K.W."/>
            <person name="Haridas S."/>
            <person name="Chen C."/>
            <person name="Bauer D."/>
            <person name="Andreopoulos W."/>
            <person name="Pangilinan J."/>
            <person name="LaButti K."/>
            <person name="Riley R."/>
            <person name="Lipzen A."/>
            <person name="Clum A."/>
            <person name="Drula E."/>
            <person name="Henrissat B."/>
            <person name="Kohler A."/>
            <person name="Grigoriev I.V."/>
            <person name="Martin F.M."/>
            <person name="Hacquard S."/>
        </authorList>
    </citation>
    <scope>NUCLEOTIDE SEQUENCE</scope>
    <source>
        <strain evidence="2">MPI-SDFR-AT-0120</strain>
    </source>
</reference>
<organism evidence="2 3">
    <name type="scientific">Paraphoma chrysanthemicola</name>
    <dbReference type="NCBI Taxonomy" id="798071"/>
    <lineage>
        <taxon>Eukaryota</taxon>
        <taxon>Fungi</taxon>
        <taxon>Dikarya</taxon>
        <taxon>Ascomycota</taxon>
        <taxon>Pezizomycotina</taxon>
        <taxon>Dothideomycetes</taxon>
        <taxon>Pleosporomycetidae</taxon>
        <taxon>Pleosporales</taxon>
        <taxon>Pleosporineae</taxon>
        <taxon>Phaeosphaeriaceae</taxon>
        <taxon>Paraphoma</taxon>
    </lineage>
</organism>
<name>A0A8K0QVZ0_9PLEO</name>
<dbReference type="Proteomes" id="UP000813461">
    <property type="component" value="Unassembled WGS sequence"/>
</dbReference>
<proteinExistence type="predicted"/>
<sequence length="414" mass="46567">MPGRGTLQKQLSHIMSVAKAEGYKLEEIMPEEMLEHFNEMTALKEAKEYIKEVESREKDLLAENVGLVEQIALKVAEINNLPEEFKAMKIDLAQALRRCEYYEKLAEDAEIRLERSQHKLAELSKLQSATDEDARKIQRLESELVKHEAAMFKLLEQNRTMADLQDSQQECEQERIGEKDAQIAVLIHHANTLEAEKQEAVELSDKVSETYDTLIQSLEEETLSAADKLNRHSISLVQMVKSNDQLYSTISSEIAPLTSFFHHACSILVIYQNTIQDLVDPKCNTIADLPPSLDTTLDAANEDLLRFKEISIALLNQGLAEEKVRDQVGDLAKVAADMYLMLEGMKSDLTGFLCRLRGDAPAWLASKGLERAPRADRTRCASPAPSFASSSSFISVAKRFSFASFNSPVRMVEE</sequence>
<protein>
    <submittedName>
        <fullName evidence="2">Uncharacterized protein</fullName>
    </submittedName>
</protein>
<feature type="coiled-coil region" evidence="1">
    <location>
        <begin position="92"/>
        <end position="174"/>
    </location>
</feature>
<dbReference type="OrthoDB" id="3777090at2759"/>
<evidence type="ECO:0000313" key="2">
    <source>
        <dbReference type="EMBL" id="KAH7071587.1"/>
    </source>
</evidence>
<dbReference type="AlphaFoldDB" id="A0A8K0QVZ0"/>
<comment type="caution">
    <text evidence="2">The sequence shown here is derived from an EMBL/GenBank/DDBJ whole genome shotgun (WGS) entry which is preliminary data.</text>
</comment>
<keyword evidence="3" id="KW-1185">Reference proteome</keyword>